<protein>
    <submittedName>
        <fullName evidence="1">Uncharacterized protein</fullName>
    </submittedName>
</protein>
<name>A0A942TBN2_9BACI</name>
<proteinExistence type="predicted"/>
<accession>A0A942TBN2</accession>
<sequence length="141" mass="16206">MKQIICNALIELKSLQDLLTESSSKYFGSKLSDLVGVDTIPFIMYTNEGVLNRMGKDKTKDEETFVTNFFRIESIDQKRYEVQVSLLRPLDIKGKDTLSIIDLIKLKKTNTFTTIDLSNIHGIQPLDVDYVKRKVIVEPKY</sequence>
<dbReference type="EMBL" id="JAGYPG010000001">
    <property type="protein sequence ID" value="MBS4194891.1"/>
    <property type="molecule type" value="Genomic_DNA"/>
</dbReference>
<keyword evidence="2" id="KW-1185">Reference proteome</keyword>
<evidence type="ECO:0000313" key="1">
    <source>
        <dbReference type="EMBL" id="MBS4194891.1"/>
    </source>
</evidence>
<gene>
    <name evidence="1" type="ORF">KHA97_07350</name>
</gene>
<dbReference type="AlphaFoldDB" id="A0A942TBN2"/>
<evidence type="ECO:0000313" key="2">
    <source>
        <dbReference type="Proteomes" id="UP000681414"/>
    </source>
</evidence>
<dbReference type="Proteomes" id="UP000681414">
    <property type="component" value="Unassembled WGS sequence"/>
</dbReference>
<comment type="caution">
    <text evidence="1">The sequence shown here is derived from an EMBL/GenBank/DDBJ whole genome shotgun (WGS) entry which is preliminary data.</text>
</comment>
<dbReference type="RefSeq" id="WP_213124036.1">
    <property type="nucleotide sequence ID" value="NZ_JAGYPG010000001.1"/>
</dbReference>
<organism evidence="1 2">
    <name type="scientific">Lederbergia citri</name>
    <dbReference type="NCBI Taxonomy" id="2833580"/>
    <lineage>
        <taxon>Bacteria</taxon>
        <taxon>Bacillati</taxon>
        <taxon>Bacillota</taxon>
        <taxon>Bacilli</taxon>
        <taxon>Bacillales</taxon>
        <taxon>Bacillaceae</taxon>
        <taxon>Lederbergia</taxon>
    </lineage>
</organism>
<reference evidence="1 2" key="1">
    <citation type="submission" date="2021-05" db="EMBL/GenBank/DDBJ databases">
        <title>Novel Bacillus species.</title>
        <authorList>
            <person name="Liu G."/>
        </authorList>
    </citation>
    <scope>NUCLEOTIDE SEQUENCE [LARGE SCALE GENOMIC DNA]</scope>
    <source>
        <strain evidence="2">FJAT-49780</strain>
    </source>
</reference>